<keyword evidence="7" id="KW-1185">Reference proteome</keyword>
<evidence type="ECO:0000256" key="5">
    <source>
        <dbReference type="ARBA" id="ARBA00023242"/>
    </source>
</evidence>
<protein>
    <submittedName>
        <fullName evidence="6">Uncharacterized protein</fullName>
    </submittedName>
</protein>
<keyword evidence="2" id="KW-0805">Transcription regulation</keyword>
<dbReference type="PANTHER" id="PTHR46245">
    <property type="entry name" value="B3 DOMAIN-CONTAINING PROTEIN OS07G0563300"/>
    <property type="match status" value="1"/>
</dbReference>
<evidence type="ECO:0000256" key="1">
    <source>
        <dbReference type="ARBA" id="ARBA00004123"/>
    </source>
</evidence>
<accession>A0A8J5F692</accession>
<name>A0A8J5F692_ZINOF</name>
<comment type="subcellular location">
    <subcellularLocation>
        <location evidence="1">Nucleus</location>
    </subcellularLocation>
</comment>
<evidence type="ECO:0000256" key="4">
    <source>
        <dbReference type="ARBA" id="ARBA00023163"/>
    </source>
</evidence>
<keyword evidence="5" id="KW-0539">Nucleus</keyword>
<dbReference type="InterPro" id="IPR015300">
    <property type="entry name" value="DNA-bd_pseudobarrel_sf"/>
</dbReference>
<evidence type="ECO:0000313" key="6">
    <source>
        <dbReference type="EMBL" id="KAG6480069.1"/>
    </source>
</evidence>
<dbReference type="PANTHER" id="PTHR46245:SF10">
    <property type="entry name" value="B3 DOMAIN-CONTAINING TRANSCRIPTION FACTOR VAL3"/>
    <property type="match status" value="1"/>
</dbReference>
<evidence type="ECO:0000313" key="7">
    <source>
        <dbReference type="Proteomes" id="UP000734854"/>
    </source>
</evidence>
<keyword evidence="3" id="KW-0238">DNA-binding</keyword>
<reference evidence="6 7" key="1">
    <citation type="submission" date="2020-08" db="EMBL/GenBank/DDBJ databases">
        <title>Plant Genome Project.</title>
        <authorList>
            <person name="Zhang R.-G."/>
        </authorList>
    </citation>
    <scope>NUCLEOTIDE SEQUENCE [LARGE SCALE GENOMIC DNA]</scope>
    <source>
        <tissue evidence="6">Rhizome</tissue>
    </source>
</reference>
<gene>
    <name evidence="6" type="ORF">ZIOFF_063547</name>
</gene>
<dbReference type="Proteomes" id="UP000734854">
    <property type="component" value="Unassembled WGS sequence"/>
</dbReference>
<dbReference type="GO" id="GO:0005634">
    <property type="term" value="C:nucleus"/>
    <property type="evidence" value="ECO:0007669"/>
    <property type="project" value="UniProtKB-SubCell"/>
</dbReference>
<organism evidence="6 7">
    <name type="scientific">Zingiber officinale</name>
    <name type="common">Ginger</name>
    <name type="synonym">Amomum zingiber</name>
    <dbReference type="NCBI Taxonomy" id="94328"/>
    <lineage>
        <taxon>Eukaryota</taxon>
        <taxon>Viridiplantae</taxon>
        <taxon>Streptophyta</taxon>
        <taxon>Embryophyta</taxon>
        <taxon>Tracheophyta</taxon>
        <taxon>Spermatophyta</taxon>
        <taxon>Magnoliopsida</taxon>
        <taxon>Liliopsida</taxon>
        <taxon>Zingiberales</taxon>
        <taxon>Zingiberaceae</taxon>
        <taxon>Zingiber</taxon>
    </lineage>
</organism>
<evidence type="ECO:0000256" key="3">
    <source>
        <dbReference type="ARBA" id="ARBA00023125"/>
    </source>
</evidence>
<sequence length="153" mass="17506">MFHSNDSGWRNCETAREYIVGVSHQLSLMAPNQISSSLMFMQQHVPERRDSLAKSWRSMANPLSGQWRQVSHMWNMTMQSDLQQRLSHEFDRPSRLRNCLYLTVKSLQSSITPLFEKMLSASDAGQIGRLVLPKKCAEPEELPVKVQNASGKD</sequence>
<evidence type="ECO:0000256" key="2">
    <source>
        <dbReference type="ARBA" id="ARBA00023015"/>
    </source>
</evidence>
<dbReference type="GO" id="GO:0003677">
    <property type="term" value="F:DNA binding"/>
    <property type="evidence" value="ECO:0007669"/>
    <property type="project" value="UniProtKB-KW"/>
</dbReference>
<keyword evidence="4" id="KW-0804">Transcription</keyword>
<dbReference type="EMBL" id="JACMSC010000017">
    <property type="protein sequence ID" value="KAG6480069.1"/>
    <property type="molecule type" value="Genomic_DNA"/>
</dbReference>
<dbReference type="AlphaFoldDB" id="A0A8J5F692"/>
<dbReference type="Gene3D" id="2.40.330.10">
    <property type="entry name" value="DNA-binding pseudobarrel domain"/>
    <property type="match status" value="1"/>
</dbReference>
<comment type="caution">
    <text evidence="6">The sequence shown here is derived from an EMBL/GenBank/DDBJ whole genome shotgun (WGS) entry which is preliminary data.</text>
</comment>
<proteinExistence type="predicted"/>